<sequence length="426" mass="44020">MRKSGLATATAVALALWSAASAEARTTVIYAGHVITDADKPMQGPVTVTVTDDRITSITAGRSEAPAGAEVVDLGDKTLLPGLVDLHVHLTGDPGDDYRAAAVDPDEWGVVVGAKNAAITLRAGFTTVREAGSAQYTAYALRRGTATGFIEGPRIVAAGPALSIIGGHGDVTGFREDVHAVLDQGYTCTGALECAEKVRKASRAGADVIKITATGGVLSQQARGLEGHFTSAELQSIADTAHSLGLKVMAHAHGAGGITASAAAGIDSIEHGTFADDPTLRVMKAKGTYLVPTLMAFEGIRERLGKGIYTPTVEDKVRMTLNDVGKAVTRAKALGVPIAFGTDAGVFEHGRNGGEFELLVKYGLTPREALASATTVAAKLLSLENEIGRIAPGMSADMIAVDGDPLSDVTTLEKVDWVMVRGRIAG</sequence>
<dbReference type="EMBL" id="CP012700">
    <property type="protein sequence ID" value="ALH80847.1"/>
    <property type="molecule type" value="Genomic_DNA"/>
</dbReference>
<dbReference type="Gene3D" id="2.30.40.10">
    <property type="entry name" value="Urease, subunit C, domain 1"/>
    <property type="match status" value="1"/>
</dbReference>
<organism evidence="3 4">
    <name type="scientific">Sphingopyxis macrogoltabida</name>
    <name type="common">Sphingomonas macrogoltabidus</name>
    <dbReference type="NCBI Taxonomy" id="33050"/>
    <lineage>
        <taxon>Bacteria</taxon>
        <taxon>Pseudomonadati</taxon>
        <taxon>Pseudomonadota</taxon>
        <taxon>Alphaproteobacteria</taxon>
        <taxon>Sphingomonadales</taxon>
        <taxon>Sphingomonadaceae</taxon>
        <taxon>Sphingopyxis</taxon>
    </lineage>
</organism>
<dbReference type="CDD" id="cd01299">
    <property type="entry name" value="Met_dep_hydrolase_A"/>
    <property type="match status" value="1"/>
</dbReference>
<dbReference type="SUPFAM" id="SSF51556">
    <property type="entry name" value="Metallo-dependent hydrolases"/>
    <property type="match status" value="1"/>
</dbReference>
<proteinExistence type="predicted"/>
<feature type="chain" id="PRO_5006039333" evidence="1">
    <location>
        <begin position="25"/>
        <end position="426"/>
    </location>
</feature>
<dbReference type="KEGG" id="smag:AN936_10830"/>
<accession>A0A0N9V943</accession>
<evidence type="ECO:0000259" key="2">
    <source>
        <dbReference type="Pfam" id="PF01979"/>
    </source>
</evidence>
<evidence type="ECO:0000313" key="4">
    <source>
        <dbReference type="Proteomes" id="UP000058074"/>
    </source>
</evidence>
<evidence type="ECO:0000313" key="3">
    <source>
        <dbReference type="EMBL" id="ALH80847.1"/>
    </source>
</evidence>
<dbReference type="InterPro" id="IPR057744">
    <property type="entry name" value="OTAase-like"/>
</dbReference>
<name>A0A0N9V943_SPHMC</name>
<dbReference type="AlphaFoldDB" id="A0A0N9V943"/>
<dbReference type="Proteomes" id="UP000058074">
    <property type="component" value="Chromosome"/>
</dbReference>
<dbReference type="GO" id="GO:0016810">
    <property type="term" value="F:hydrolase activity, acting on carbon-nitrogen (but not peptide) bonds"/>
    <property type="evidence" value="ECO:0007669"/>
    <property type="project" value="InterPro"/>
</dbReference>
<dbReference type="PANTHER" id="PTHR43135:SF3">
    <property type="entry name" value="ALPHA-D-RIBOSE 1-METHYLPHOSPHONATE 5-TRIPHOSPHATE DIPHOSPHATASE"/>
    <property type="match status" value="1"/>
</dbReference>
<dbReference type="InterPro" id="IPR011059">
    <property type="entry name" value="Metal-dep_hydrolase_composite"/>
</dbReference>
<dbReference type="PANTHER" id="PTHR43135">
    <property type="entry name" value="ALPHA-D-RIBOSE 1-METHYLPHOSPHONATE 5-TRIPHOSPHATE DIPHOSPHATASE"/>
    <property type="match status" value="1"/>
</dbReference>
<dbReference type="InterPro" id="IPR051781">
    <property type="entry name" value="Metallo-dep_Hydrolase"/>
</dbReference>
<evidence type="ECO:0000256" key="1">
    <source>
        <dbReference type="SAM" id="SignalP"/>
    </source>
</evidence>
<dbReference type="Gene3D" id="3.20.20.140">
    <property type="entry name" value="Metal-dependent hydrolases"/>
    <property type="match status" value="1"/>
</dbReference>
<dbReference type="InterPro" id="IPR006680">
    <property type="entry name" value="Amidohydro-rel"/>
</dbReference>
<dbReference type="SUPFAM" id="SSF51338">
    <property type="entry name" value="Composite domain of metallo-dependent hydrolases"/>
    <property type="match status" value="1"/>
</dbReference>
<feature type="signal peptide" evidence="1">
    <location>
        <begin position="1"/>
        <end position="24"/>
    </location>
</feature>
<protein>
    <submittedName>
        <fullName evidence="3">Xaa-Pro dipeptidase</fullName>
    </submittedName>
</protein>
<gene>
    <name evidence="3" type="ORF">AN936_10830</name>
</gene>
<feature type="domain" description="Amidohydrolase-related" evidence="2">
    <location>
        <begin position="78"/>
        <end position="424"/>
    </location>
</feature>
<keyword evidence="1" id="KW-0732">Signal</keyword>
<dbReference type="OrthoDB" id="9782972at2"/>
<reference evidence="3 4" key="1">
    <citation type="journal article" date="2015" name="Genome Announc.">
        <title>Complete Genome Sequence of Polypropylene Glycol- and Polyethylene Glycol-Degrading Sphingopyxis macrogoltabida Strain EY-1.</title>
        <authorList>
            <person name="Ohtsubo Y."/>
            <person name="Nagata Y."/>
            <person name="Numata M."/>
            <person name="Tsuchikane K."/>
            <person name="Hosoyama A."/>
            <person name="Yamazoe A."/>
            <person name="Tsuda M."/>
            <person name="Fujita N."/>
            <person name="Kawai F."/>
        </authorList>
    </citation>
    <scope>NUCLEOTIDE SEQUENCE [LARGE SCALE GENOMIC DNA]</scope>
    <source>
        <strain evidence="3 4">EY-1</strain>
    </source>
</reference>
<dbReference type="RefSeq" id="WP_054588152.1">
    <property type="nucleotide sequence ID" value="NZ_CP012700.1"/>
</dbReference>
<dbReference type="Pfam" id="PF01979">
    <property type="entry name" value="Amidohydro_1"/>
    <property type="match status" value="1"/>
</dbReference>
<dbReference type="InterPro" id="IPR032466">
    <property type="entry name" value="Metal_Hydrolase"/>
</dbReference>
<dbReference type="PATRIC" id="fig|33050.5.peg.2239"/>